<evidence type="ECO:0000256" key="5">
    <source>
        <dbReference type="ARBA" id="ARBA00040104"/>
    </source>
</evidence>
<proteinExistence type="inferred from homology"/>
<dbReference type="InterPro" id="IPR020784">
    <property type="entry name" value="Ribosomal_uL11_N"/>
</dbReference>
<dbReference type="Proteomes" id="UP001075354">
    <property type="component" value="Chromosome 3"/>
</dbReference>
<evidence type="ECO:0000313" key="11">
    <source>
        <dbReference type="Proteomes" id="UP001075354"/>
    </source>
</evidence>
<sequence>MSAKAKVAAKGMKKVLEKKVLHGPLRTYIPAGKASGSPPLGTQLGCRGVNIPGFVKDFNERTKNYKPGVPIPSIVEVKADRSYKLTLQLPPFPYYLFQAAGINRGAMKAGWEVAGKITLKHLYEIALIKSQDIAYQASTLQEVVEVAMHSARHCGIQVVRDLDPVEYGKFLEERVKIIQQQRDELQAKREAKLLRTG</sequence>
<dbReference type="EMBL" id="JAPTSV010000003">
    <property type="protein sequence ID" value="KAJ1529669.1"/>
    <property type="molecule type" value="Genomic_DNA"/>
</dbReference>
<dbReference type="GO" id="GO:0005762">
    <property type="term" value="C:mitochondrial large ribosomal subunit"/>
    <property type="evidence" value="ECO:0007669"/>
    <property type="project" value="TreeGrafter"/>
</dbReference>
<gene>
    <name evidence="10" type="ORF">ONE63_006428</name>
</gene>
<comment type="subunit">
    <text evidence="4">Component of the mitochondrial ribosome large subunit (39S) which comprises a 16S rRNA and about 50 distinct proteins.</text>
</comment>
<accession>A0AAV7XTB9</accession>
<evidence type="ECO:0000256" key="6">
    <source>
        <dbReference type="ARBA" id="ARBA00041455"/>
    </source>
</evidence>
<evidence type="ECO:0000259" key="9">
    <source>
        <dbReference type="Pfam" id="PF03946"/>
    </source>
</evidence>
<evidence type="ECO:0000256" key="1">
    <source>
        <dbReference type="ARBA" id="ARBA00010537"/>
    </source>
</evidence>
<dbReference type="InterPro" id="IPR020783">
    <property type="entry name" value="Ribosomal_uL11_C"/>
</dbReference>
<feature type="domain" description="Large ribosomal subunit protein uL11 C-terminal" evidence="8">
    <location>
        <begin position="90"/>
        <end position="158"/>
    </location>
</feature>
<dbReference type="GO" id="GO:0006412">
    <property type="term" value="P:translation"/>
    <property type="evidence" value="ECO:0007669"/>
    <property type="project" value="InterPro"/>
</dbReference>
<reference evidence="10" key="1">
    <citation type="submission" date="2022-12" db="EMBL/GenBank/DDBJ databases">
        <title>Chromosome-level genome assembly of the bean flower thrips Megalurothrips usitatus.</title>
        <authorList>
            <person name="Ma L."/>
            <person name="Liu Q."/>
            <person name="Li H."/>
            <person name="Cai W."/>
        </authorList>
    </citation>
    <scope>NUCLEOTIDE SEQUENCE</scope>
    <source>
        <strain evidence="10">Cailab_2022a</strain>
    </source>
</reference>
<evidence type="ECO:0000259" key="8">
    <source>
        <dbReference type="Pfam" id="PF00298"/>
    </source>
</evidence>
<dbReference type="GO" id="GO:0070180">
    <property type="term" value="F:large ribosomal subunit rRNA binding"/>
    <property type="evidence" value="ECO:0007669"/>
    <property type="project" value="TreeGrafter"/>
</dbReference>
<evidence type="ECO:0000256" key="7">
    <source>
        <dbReference type="RuleBase" id="RU003978"/>
    </source>
</evidence>
<dbReference type="PANTHER" id="PTHR11661:SF1">
    <property type="entry name" value="LARGE RIBOSOMAL SUBUNIT PROTEIN UL11M"/>
    <property type="match status" value="1"/>
</dbReference>
<dbReference type="InterPro" id="IPR000911">
    <property type="entry name" value="Ribosomal_uL11"/>
</dbReference>
<dbReference type="SMART" id="SM00649">
    <property type="entry name" value="RL11"/>
    <property type="match status" value="1"/>
</dbReference>
<dbReference type="FunFam" id="1.10.10.250:FF:000003">
    <property type="entry name" value="Mitochondrial ribosomal protein L11"/>
    <property type="match status" value="1"/>
</dbReference>
<dbReference type="CDD" id="cd00349">
    <property type="entry name" value="Ribosomal_L11"/>
    <property type="match status" value="1"/>
</dbReference>
<comment type="caution">
    <text evidence="10">The sequence shown here is derived from an EMBL/GenBank/DDBJ whole genome shotgun (WGS) entry which is preliminary data.</text>
</comment>
<keyword evidence="11" id="KW-1185">Reference proteome</keyword>
<dbReference type="SUPFAM" id="SSF46906">
    <property type="entry name" value="Ribosomal protein L11, C-terminal domain"/>
    <property type="match status" value="1"/>
</dbReference>
<keyword evidence="3 7" id="KW-0687">Ribonucleoprotein</keyword>
<dbReference type="Pfam" id="PF03946">
    <property type="entry name" value="Ribosomal_L11_N"/>
    <property type="match status" value="1"/>
</dbReference>
<dbReference type="Gene3D" id="3.30.1550.10">
    <property type="entry name" value="Ribosomal protein L11/L12, N-terminal domain"/>
    <property type="match status" value="1"/>
</dbReference>
<name>A0AAV7XTB9_9NEOP</name>
<dbReference type="InterPro" id="IPR036796">
    <property type="entry name" value="Ribosomal_uL11_N_sf"/>
</dbReference>
<dbReference type="AlphaFoldDB" id="A0AAV7XTB9"/>
<dbReference type="Gene3D" id="1.10.10.250">
    <property type="entry name" value="Ribosomal protein L11, C-terminal domain"/>
    <property type="match status" value="1"/>
</dbReference>
<evidence type="ECO:0000256" key="3">
    <source>
        <dbReference type="ARBA" id="ARBA00023274"/>
    </source>
</evidence>
<dbReference type="GO" id="GO:0003735">
    <property type="term" value="F:structural constituent of ribosome"/>
    <property type="evidence" value="ECO:0007669"/>
    <property type="project" value="InterPro"/>
</dbReference>
<protein>
    <recommendedName>
        <fullName evidence="5">Large ribosomal subunit protein uL11m</fullName>
    </recommendedName>
    <alternativeName>
        <fullName evidence="6">39S ribosomal protein L11, mitochondrial</fullName>
    </alternativeName>
</protein>
<dbReference type="PANTHER" id="PTHR11661">
    <property type="entry name" value="60S RIBOSOMAL PROTEIN L12"/>
    <property type="match status" value="1"/>
</dbReference>
<feature type="domain" description="Large ribosomal subunit protein uL11 N-terminal" evidence="9">
    <location>
        <begin position="26"/>
        <end position="83"/>
    </location>
</feature>
<dbReference type="InterPro" id="IPR036769">
    <property type="entry name" value="Ribosomal_uL11_C_sf"/>
</dbReference>
<dbReference type="SUPFAM" id="SSF54747">
    <property type="entry name" value="Ribosomal L11/L12e N-terminal domain"/>
    <property type="match status" value="1"/>
</dbReference>
<evidence type="ECO:0000256" key="4">
    <source>
        <dbReference type="ARBA" id="ARBA00038782"/>
    </source>
</evidence>
<keyword evidence="2 7" id="KW-0689">Ribosomal protein</keyword>
<evidence type="ECO:0000256" key="2">
    <source>
        <dbReference type="ARBA" id="ARBA00022980"/>
    </source>
</evidence>
<evidence type="ECO:0000313" key="10">
    <source>
        <dbReference type="EMBL" id="KAJ1529669.1"/>
    </source>
</evidence>
<comment type="similarity">
    <text evidence="1 7">Belongs to the universal ribosomal protein uL11 family.</text>
</comment>
<dbReference type="Pfam" id="PF00298">
    <property type="entry name" value="Ribosomal_L11"/>
    <property type="match status" value="1"/>
</dbReference>
<organism evidence="10 11">
    <name type="scientific">Megalurothrips usitatus</name>
    <name type="common">bean blossom thrips</name>
    <dbReference type="NCBI Taxonomy" id="439358"/>
    <lineage>
        <taxon>Eukaryota</taxon>
        <taxon>Metazoa</taxon>
        <taxon>Ecdysozoa</taxon>
        <taxon>Arthropoda</taxon>
        <taxon>Hexapoda</taxon>
        <taxon>Insecta</taxon>
        <taxon>Pterygota</taxon>
        <taxon>Neoptera</taxon>
        <taxon>Paraneoptera</taxon>
        <taxon>Thysanoptera</taxon>
        <taxon>Terebrantia</taxon>
        <taxon>Thripoidea</taxon>
        <taxon>Thripidae</taxon>
        <taxon>Megalurothrips</taxon>
    </lineage>
</organism>
<dbReference type="HAMAP" id="MF_00736">
    <property type="entry name" value="Ribosomal_uL11"/>
    <property type="match status" value="1"/>
</dbReference>